<dbReference type="SUPFAM" id="SSF53213">
    <property type="entry name" value="LigB-like"/>
    <property type="match status" value="1"/>
</dbReference>
<dbReference type="InterPro" id="IPR004183">
    <property type="entry name" value="Xdiol_dOase_suB"/>
</dbReference>
<dbReference type="GO" id="GO:0008270">
    <property type="term" value="F:zinc ion binding"/>
    <property type="evidence" value="ECO:0007669"/>
    <property type="project" value="InterPro"/>
</dbReference>
<gene>
    <name evidence="13" type="ORF">DPA05_01115</name>
</gene>
<dbReference type="GO" id="GO:0008198">
    <property type="term" value="F:ferrous iron binding"/>
    <property type="evidence" value="ECO:0007669"/>
    <property type="project" value="InterPro"/>
</dbReference>
<sequence>MVMLTKCLSCKDNIMSLTRMPALFLGHGSPMNVLDDNDYTRAWRRLGEALPRPQAIVVVSAHWYTRGTGVTAMETPQTLHDFGGFPQALYDTHYPAPGSPALAQRLVELLAPVPVALDKEAWGFDHGSWGVLIKMYPNADIPMVQLSVDSTKPAAWHFEVGRKLATLRDEGVMLVASGNVVHNLRTVRWHGENAPYPWAVSFNEYVKANLTWQGPVEQHPLVNYLQHEGGALSNPTPEHFLPLLYVLGAWDGKEPITIPVDGIEMGSISMLSVQVG</sequence>
<protein>
    <recommendedName>
        <fullName evidence="11">4,5-DOPA dioxygenase extradiol</fullName>
        <ecNumber evidence="5">1.13.11.29</ecNumber>
    </recommendedName>
</protein>
<dbReference type="EMBL" id="AAIIOQ010000001">
    <property type="protein sequence ID" value="ECE6358330.1"/>
    <property type="molecule type" value="Genomic_DNA"/>
</dbReference>
<evidence type="ECO:0000259" key="12">
    <source>
        <dbReference type="Pfam" id="PF02900"/>
    </source>
</evidence>
<evidence type="ECO:0000256" key="6">
    <source>
        <dbReference type="ARBA" id="ARBA00022490"/>
    </source>
</evidence>
<comment type="cofactor">
    <cofactor evidence="2">
        <name>Zn(2+)</name>
        <dbReference type="ChEBI" id="CHEBI:29105"/>
    </cofactor>
</comment>
<dbReference type="Pfam" id="PF02900">
    <property type="entry name" value="LigB"/>
    <property type="match status" value="1"/>
</dbReference>
<keyword evidence="10" id="KW-0560">Oxidoreductase</keyword>
<proteinExistence type="inferred from homology"/>
<evidence type="ECO:0000256" key="8">
    <source>
        <dbReference type="ARBA" id="ARBA00022833"/>
    </source>
</evidence>
<evidence type="ECO:0000256" key="9">
    <source>
        <dbReference type="ARBA" id="ARBA00022964"/>
    </source>
</evidence>
<dbReference type="PANTHER" id="PTHR30096">
    <property type="entry name" value="4,5-DOPA DIOXYGENASE EXTRADIOL-LIKE PROTEIN"/>
    <property type="match status" value="1"/>
</dbReference>
<dbReference type="Proteomes" id="UP000839852">
    <property type="component" value="Unassembled WGS sequence"/>
</dbReference>
<comment type="caution">
    <text evidence="13">The sequence shown here is derived from an EMBL/GenBank/DDBJ whole genome shotgun (WGS) entry which is preliminary data.</text>
</comment>
<evidence type="ECO:0000256" key="1">
    <source>
        <dbReference type="ARBA" id="ARBA00000466"/>
    </source>
</evidence>
<comment type="catalytic activity">
    <reaction evidence="1">
        <text>L-dopa + O2 = 4-(L-alanin-3-yl)-2-hydroxy-cis,cis-muconate 6-semialdehyde + H(+)</text>
        <dbReference type="Rhea" id="RHEA:21220"/>
        <dbReference type="ChEBI" id="CHEBI:15378"/>
        <dbReference type="ChEBI" id="CHEBI:15379"/>
        <dbReference type="ChEBI" id="CHEBI:57504"/>
        <dbReference type="ChEBI" id="CHEBI:57639"/>
        <dbReference type="EC" id="1.13.11.29"/>
    </reaction>
</comment>
<name>A0A344QXD0_SALER</name>
<evidence type="ECO:0000256" key="7">
    <source>
        <dbReference type="ARBA" id="ARBA00022723"/>
    </source>
</evidence>
<evidence type="ECO:0000256" key="2">
    <source>
        <dbReference type="ARBA" id="ARBA00001947"/>
    </source>
</evidence>
<dbReference type="FunFam" id="3.40.830.10:FF:000003">
    <property type="entry name" value="4,5-DOPA dioxygenase extradiol"/>
    <property type="match status" value="1"/>
</dbReference>
<dbReference type="Gene3D" id="3.40.830.10">
    <property type="entry name" value="LigB-like"/>
    <property type="match status" value="1"/>
</dbReference>
<dbReference type="EC" id="1.13.11.29" evidence="5"/>
<keyword evidence="6" id="KW-0963">Cytoplasm</keyword>
<evidence type="ECO:0000256" key="11">
    <source>
        <dbReference type="ARBA" id="ARBA00070846"/>
    </source>
</evidence>
<keyword evidence="7" id="KW-0479">Metal-binding</keyword>
<dbReference type="AlphaFoldDB" id="A0A344QXD0"/>
<keyword evidence="9 13" id="KW-0223">Dioxygenase</keyword>
<evidence type="ECO:0000313" key="13">
    <source>
        <dbReference type="EMBL" id="ECE6358330.1"/>
    </source>
</evidence>
<feature type="domain" description="Extradiol ring-cleavage dioxygenase class III enzyme subunit B" evidence="12">
    <location>
        <begin position="37"/>
        <end position="253"/>
    </location>
</feature>
<accession>A0A344QXD0</accession>
<organism evidence="13">
    <name type="scientific">Salmonella enterica subsp. salamae</name>
    <dbReference type="NCBI Taxonomy" id="59202"/>
    <lineage>
        <taxon>Bacteria</taxon>
        <taxon>Pseudomonadati</taxon>
        <taxon>Pseudomonadota</taxon>
        <taxon>Gammaproteobacteria</taxon>
        <taxon>Enterobacterales</taxon>
        <taxon>Enterobacteriaceae</taxon>
        <taxon>Salmonella</taxon>
    </lineage>
</organism>
<dbReference type="PIRSF" id="PIRSF006157">
    <property type="entry name" value="Doxgns_DODA"/>
    <property type="match status" value="1"/>
</dbReference>
<dbReference type="InterPro" id="IPR014436">
    <property type="entry name" value="Extradiol_dOase_DODA"/>
</dbReference>
<dbReference type="NCBIfam" id="NF007914">
    <property type="entry name" value="PRK10628.1"/>
    <property type="match status" value="1"/>
</dbReference>
<dbReference type="PANTHER" id="PTHR30096:SF0">
    <property type="entry name" value="4,5-DOPA DIOXYGENASE EXTRADIOL-LIKE PROTEIN"/>
    <property type="match status" value="1"/>
</dbReference>
<accession>A0A3W1EA20</accession>
<evidence type="ECO:0000256" key="3">
    <source>
        <dbReference type="ARBA" id="ARBA00004496"/>
    </source>
</evidence>
<reference evidence="13" key="1">
    <citation type="submission" date="2018-06" db="EMBL/GenBank/DDBJ databases">
        <authorList>
            <person name="Ashton P.M."/>
            <person name="Dallman T."/>
            <person name="Nair S."/>
            <person name="De Pinna E."/>
            <person name="Peters T."/>
            <person name="Grant K."/>
        </authorList>
    </citation>
    <scope>NUCLEOTIDE SEQUENCE [LARGE SCALE GENOMIC DNA]</scope>
    <source>
        <strain evidence="13">319688</strain>
    </source>
</reference>
<evidence type="ECO:0000256" key="4">
    <source>
        <dbReference type="ARBA" id="ARBA00007581"/>
    </source>
</evidence>
<dbReference type="GO" id="GO:0005737">
    <property type="term" value="C:cytoplasm"/>
    <property type="evidence" value="ECO:0007669"/>
    <property type="project" value="UniProtKB-SubCell"/>
</dbReference>
<dbReference type="CDD" id="cd07363">
    <property type="entry name" value="45_DOPA_Dioxygenase"/>
    <property type="match status" value="1"/>
</dbReference>
<evidence type="ECO:0000256" key="5">
    <source>
        <dbReference type="ARBA" id="ARBA00013224"/>
    </source>
</evidence>
<comment type="subcellular location">
    <subcellularLocation>
        <location evidence="3">Cytoplasm</location>
    </subcellularLocation>
</comment>
<evidence type="ECO:0000256" key="10">
    <source>
        <dbReference type="ARBA" id="ARBA00023002"/>
    </source>
</evidence>
<keyword evidence="8" id="KW-0862">Zinc</keyword>
<dbReference type="STRING" id="1243604.LFZ48_14495"/>
<comment type="similarity">
    <text evidence="4">Belongs to the DODA-type extradiol aromatic ring-opening dioxygenase family.</text>
</comment>
<dbReference type="GO" id="GO:0050297">
    <property type="term" value="F:stizolobate synthase activity"/>
    <property type="evidence" value="ECO:0007669"/>
    <property type="project" value="UniProtKB-EC"/>
</dbReference>